<sequence length="126" mass="13159">MDSHIVAHALVSVLTYRFAMGAGLSGAKIDTVEAGLLAVLRPLHGQERSPLPGPVVDEASTGSRQAALDDLVVGRPSASGATHRFDAREWVDSLSSSISGVYQLSAEDELLVAAKVAEVLQAARQP</sequence>
<evidence type="ECO:0000313" key="1">
    <source>
        <dbReference type="EMBL" id="MBP2471147.1"/>
    </source>
</evidence>
<name>A0ABS5A4E4_9PSEU</name>
<dbReference type="EMBL" id="JAGIOO010000001">
    <property type="protein sequence ID" value="MBP2471147.1"/>
    <property type="molecule type" value="Genomic_DNA"/>
</dbReference>
<proteinExistence type="predicted"/>
<gene>
    <name evidence="1" type="ORF">JOF53_000019</name>
</gene>
<accession>A0ABS5A4E4</accession>
<comment type="caution">
    <text evidence="1">The sequence shown here is derived from an EMBL/GenBank/DDBJ whole genome shotgun (WGS) entry which is preliminary data.</text>
</comment>
<protein>
    <submittedName>
        <fullName evidence="1">Uncharacterized protein</fullName>
    </submittedName>
</protein>
<evidence type="ECO:0000313" key="2">
    <source>
        <dbReference type="Proteomes" id="UP001519363"/>
    </source>
</evidence>
<keyword evidence="2" id="KW-1185">Reference proteome</keyword>
<dbReference type="RefSeq" id="WP_086784763.1">
    <property type="nucleotide sequence ID" value="NZ_JAGIOO010000001.1"/>
</dbReference>
<reference evidence="1 2" key="1">
    <citation type="submission" date="2021-03" db="EMBL/GenBank/DDBJ databases">
        <title>Sequencing the genomes of 1000 actinobacteria strains.</title>
        <authorList>
            <person name="Klenk H.-P."/>
        </authorList>
    </citation>
    <scope>NUCLEOTIDE SEQUENCE [LARGE SCALE GENOMIC DNA]</scope>
    <source>
        <strain evidence="1 2">DSM 44580</strain>
    </source>
</reference>
<dbReference type="Proteomes" id="UP001519363">
    <property type="component" value="Unassembled WGS sequence"/>
</dbReference>
<organism evidence="1 2">
    <name type="scientific">Crossiella equi</name>
    <dbReference type="NCBI Taxonomy" id="130796"/>
    <lineage>
        <taxon>Bacteria</taxon>
        <taxon>Bacillati</taxon>
        <taxon>Actinomycetota</taxon>
        <taxon>Actinomycetes</taxon>
        <taxon>Pseudonocardiales</taxon>
        <taxon>Pseudonocardiaceae</taxon>
        <taxon>Crossiella</taxon>
    </lineage>
</organism>